<dbReference type="PANTHER" id="PTHR13471">
    <property type="entry name" value="TETRATRICOPEPTIDE-LIKE HELICAL"/>
    <property type="match status" value="1"/>
</dbReference>
<dbReference type="GO" id="GO:0031048">
    <property type="term" value="P:regulatory ncRNA-mediated heterochromatin formation"/>
    <property type="evidence" value="ECO:0007669"/>
    <property type="project" value="TreeGrafter"/>
</dbReference>
<name>Q2H6R3_CHAGB</name>
<evidence type="ECO:0000313" key="5">
    <source>
        <dbReference type="EMBL" id="EAQ89033.1"/>
    </source>
</evidence>
<dbReference type="Pfam" id="PF08424">
    <property type="entry name" value="NRDE-2"/>
    <property type="match status" value="1"/>
</dbReference>
<keyword evidence="3" id="KW-0539">Nucleus</keyword>
<feature type="region of interest" description="Disordered" evidence="4">
    <location>
        <begin position="825"/>
        <end position="857"/>
    </location>
</feature>
<dbReference type="STRING" id="306901.Q2H6R3"/>
<evidence type="ECO:0000256" key="3">
    <source>
        <dbReference type="ARBA" id="ARBA00023242"/>
    </source>
</evidence>
<evidence type="ECO:0000313" key="6">
    <source>
        <dbReference type="Proteomes" id="UP000001056"/>
    </source>
</evidence>
<feature type="compositionally biased region" description="Basic and acidic residues" evidence="4">
    <location>
        <begin position="240"/>
        <end position="254"/>
    </location>
</feature>
<dbReference type="GO" id="GO:1902369">
    <property type="term" value="P:negative regulation of RNA catabolic process"/>
    <property type="evidence" value="ECO:0007669"/>
    <property type="project" value="TreeGrafter"/>
</dbReference>
<dbReference type="RefSeq" id="XP_001221747.1">
    <property type="nucleotide sequence ID" value="XM_001221746.1"/>
</dbReference>
<dbReference type="OMA" id="LYSEMAY"/>
<dbReference type="AlphaFoldDB" id="Q2H6R3"/>
<dbReference type="InterPro" id="IPR013633">
    <property type="entry name" value="NRDE-2"/>
</dbReference>
<feature type="region of interest" description="Disordered" evidence="4">
    <location>
        <begin position="1"/>
        <end position="110"/>
    </location>
</feature>
<proteinExistence type="inferred from homology"/>
<dbReference type="PANTHER" id="PTHR13471:SF0">
    <property type="entry name" value="NUCLEAR EXOSOME REGULATOR NRDE2"/>
    <property type="match status" value="1"/>
</dbReference>
<dbReference type="GO" id="GO:0071013">
    <property type="term" value="C:catalytic step 2 spliceosome"/>
    <property type="evidence" value="ECO:0007669"/>
    <property type="project" value="TreeGrafter"/>
</dbReference>
<evidence type="ECO:0000256" key="1">
    <source>
        <dbReference type="ARBA" id="ARBA00004123"/>
    </source>
</evidence>
<dbReference type="EMBL" id="CH408031">
    <property type="protein sequence ID" value="EAQ89033.1"/>
    <property type="molecule type" value="Genomic_DNA"/>
</dbReference>
<protein>
    <submittedName>
        <fullName evidence="5">Uncharacterized protein</fullName>
    </submittedName>
</protein>
<dbReference type="GeneID" id="4390269"/>
<feature type="compositionally biased region" description="Basic and acidic residues" evidence="4">
    <location>
        <begin position="45"/>
        <end position="86"/>
    </location>
</feature>
<dbReference type="VEuPathDB" id="FungiDB:CHGG_05652"/>
<dbReference type="HOGENOM" id="CLU_007550_0_0_1"/>
<feature type="compositionally biased region" description="Basic and acidic residues" evidence="4">
    <location>
        <begin position="1"/>
        <end position="15"/>
    </location>
</feature>
<accession>Q2H6R3</accession>
<evidence type="ECO:0000256" key="2">
    <source>
        <dbReference type="ARBA" id="ARBA00009265"/>
    </source>
</evidence>
<feature type="compositionally biased region" description="Pro residues" evidence="4">
    <location>
        <begin position="835"/>
        <end position="849"/>
    </location>
</feature>
<reference evidence="6" key="1">
    <citation type="journal article" date="2015" name="Genome Announc.">
        <title>Draft genome sequence of the cellulolytic fungus Chaetomium globosum.</title>
        <authorList>
            <person name="Cuomo C.A."/>
            <person name="Untereiner W.A."/>
            <person name="Ma L.-J."/>
            <person name="Grabherr M."/>
            <person name="Birren B.W."/>
        </authorList>
    </citation>
    <scope>NUCLEOTIDE SEQUENCE [LARGE SCALE GENOMIC DNA]</scope>
    <source>
        <strain evidence="6">ATCC 6205 / CBS 148.51 / DSM 1962 / NBRC 6347 / NRRL 1970</strain>
    </source>
</reference>
<sequence length="999" mass="110021">MEKEKEKREEEEKEKGKRRAVPKFGSFKPNLTPESAPESAPETRPASKERRAHKDGLSGAEKDRSDRRHHERDRGRDGDRHGEQRHSSHLPPRPGSPRAMSSRNKTEREGLSTLNDDLFVIDKRGDLLIVQFGTNDRSQIPVYYRFGAGKVIGSPGFLTIHRDGAQEQFSIRGPGEGSSSGSAFRDKALVAAAFRARSKRIQISEANVPTTPEDFIPLGPSRKRKRTDDDPSDQPLPDYRSIHGEARANVHLDSDLDSSDSESDLNPHSHSRSHPCSPSPKPTQSQPTPLTRAAHLSRHTSSSPSKPNTPPPPTTITARTPEEMRALAELKLALYQEALPHAATAGPAERERERLVLGMMREAGRVWGEEALARKWEELVAEEKGGVGFGLWRARLDFEMGRAAGFGVERVREEIVGRLAGLGGRLADYGRGGEGGEEQLCGQAVYVFLRLTRFFHDAGFVELAVAAWQAMLEMVFCRPRGDFATAEVAMASFAGFWESEVARIGEEGARGWRHFVETGEDMADPPEPRADGPSEVPRMTDPFEAWAAAEQQAAGKARMPARTLDEGMDDDPFRVIMFSDIKDLLIWIPSALLSRVKPLLADAFLVFCGLPPAGLSGGEFTTMLDDPFVSSRGQGLDLGLSRKDTGATQDLSRRTPEFKQEGGSMVISPDVLFSRDPWSRYLNKWSDTHQPGDRQVDISWVLSTLERLVKDCGVEALAEYYLAMEWLNEPTKARKVAKGLLKQYSSNIKLYNAYALVESANGNAEVSHKVLSSATGLQLKNTTQYAESLMLLEYLTSEARGEPAYQAPGNLKGSLSAIQNFSPELEAQTSKISPPRTPPPNHRPPPLPPRHPRPPLRITDPVRTTLHTLSLTPPHARLGTRRFALHHAARAGAGTVHAVRAEFEAALGVGEGGLGGGGGGCAELWVRYVRFCCGERELRGVVKGVFYRAVGACPGVKEVYLEGLRAPVLREVLGEVEVRAVREAMVDRGLRVHVDFWGR</sequence>
<dbReference type="OrthoDB" id="297219at2759"/>
<dbReference type="Proteomes" id="UP000001056">
    <property type="component" value="Unassembled WGS sequence"/>
</dbReference>
<comment type="similarity">
    <text evidence="2">Belongs to the NRDE2 family.</text>
</comment>
<dbReference type="eggNOG" id="KOG1972">
    <property type="taxonomic scope" value="Eukaryota"/>
</dbReference>
<gene>
    <name evidence="5" type="ORF">CHGG_05652</name>
</gene>
<comment type="subcellular location">
    <subcellularLocation>
        <location evidence="1">Nucleus</location>
    </subcellularLocation>
</comment>
<evidence type="ECO:0000256" key="4">
    <source>
        <dbReference type="SAM" id="MobiDB-lite"/>
    </source>
</evidence>
<organism evidence="5 6">
    <name type="scientific">Chaetomium globosum (strain ATCC 6205 / CBS 148.51 / DSM 1962 / NBRC 6347 / NRRL 1970)</name>
    <name type="common">Soil fungus</name>
    <dbReference type="NCBI Taxonomy" id="306901"/>
    <lineage>
        <taxon>Eukaryota</taxon>
        <taxon>Fungi</taxon>
        <taxon>Dikarya</taxon>
        <taxon>Ascomycota</taxon>
        <taxon>Pezizomycotina</taxon>
        <taxon>Sordariomycetes</taxon>
        <taxon>Sordariomycetidae</taxon>
        <taxon>Sordariales</taxon>
        <taxon>Chaetomiaceae</taxon>
        <taxon>Chaetomium</taxon>
    </lineage>
</organism>
<dbReference type="InParanoid" id="Q2H6R3"/>
<keyword evidence="6" id="KW-1185">Reference proteome</keyword>
<feature type="region of interest" description="Disordered" evidence="4">
    <location>
        <begin position="204"/>
        <end position="318"/>
    </location>
</feature>